<dbReference type="eggNOG" id="arCOG04032">
    <property type="taxonomic scope" value="Archaea"/>
</dbReference>
<dbReference type="EMBL" id="CP002838">
    <property type="protein sequence ID" value="AEM39482.1"/>
    <property type="molecule type" value="Genomic_DNA"/>
</dbReference>
<proteinExistence type="predicted"/>
<dbReference type="AlphaFoldDB" id="G0ECB2"/>
<gene>
    <name evidence="2" type="ordered locus">Pyrfu_1625</name>
</gene>
<dbReference type="HOGENOM" id="CLU_091232_0_0_2"/>
<accession>G0ECB2</accession>
<feature type="compositionally biased region" description="Polar residues" evidence="1">
    <location>
        <begin position="217"/>
        <end position="226"/>
    </location>
</feature>
<dbReference type="RefSeq" id="WP_014027159.1">
    <property type="nucleotide sequence ID" value="NC_015931.1"/>
</dbReference>
<protein>
    <submittedName>
        <fullName evidence="2">Uncharacterized protein</fullName>
    </submittedName>
</protein>
<organism evidence="2 3">
    <name type="scientific">Pyrolobus fumarii (strain DSM 11204 / 1A)</name>
    <dbReference type="NCBI Taxonomy" id="694429"/>
    <lineage>
        <taxon>Archaea</taxon>
        <taxon>Thermoproteota</taxon>
        <taxon>Thermoprotei</taxon>
        <taxon>Desulfurococcales</taxon>
        <taxon>Pyrodictiaceae</taxon>
        <taxon>Pyrolobus</taxon>
    </lineage>
</organism>
<feature type="compositionally biased region" description="Basic and acidic residues" evidence="1">
    <location>
        <begin position="252"/>
        <end position="266"/>
    </location>
</feature>
<dbReference type="Proteomes" id="UP000001037">
    <property type="component" value="Chromosome"/>
</dbReference>
<name>G0ECB2_PYRF1</name>
<dbReference type="OrthoDB" id="31058at2157"/>
<evidence type="ECO:0000256" key="1">
    <source>
        <dbReference type="SAM" id="MobiDB-lite"/>
    </source>
</evidence>
<sequence length="266" mass="30658">MQHQGKAERRIRIPKNARIGRFHVMALLQAARYYLLYGDMDKAKSFGLNRAIFYAWAKYYGPSTGHYHLKRRDAVPQKVREVMERVRRGESSGLEAFMGEGAGRRREPLVVVDDRGKRWAILFDGMEAVPVGRNGWFEMGGKEQRPEDFDKQVAKSFEAVGIPFDVAWRAALEYVRRFPVEVLKSPSRFYKYVYEPVRDSFIDSVVRTFIEAEQQGEQLHSAISETRQQDTSEDVKRGAKSGSRGAGPPFRTLDEFLGKRQTRNDK</sequence>
<reference evidence="2 3" key="1">
    <citation type="journal article" date="2011" name="Stand. Genomic Sci.">
        <title>Complete genome sequence of the hyperthermophilic chemolithoautotroph Pyrolobus fumarii type strain (1A).</title>
        <authorList>
            <person name="Anderson I."/>
            <person name="Goker M."/>
            <person name="Nolan M."/>
            <person name="Lucas S."/>
            <person name="Hammon N."/>
            <person name="Deshpande S."/>
            <person name="Cheng J.F."/>
            <person name="Tapia R."/>
            <person name="Han C."/>
            <person name="Goodwin L."/>
            <person name="Pitluck S."/>
            <person name="Huntemann M."/>
            <person name="Liolios K."/>
            <person name="Ivanova N."/>
            <person name="Pagani I."/>
            <person name="Mavromatis K."/>
            <person name="Ovchinikova G."/>
            <person name="Pati A."/>
            <person name="Chen A."/>
            <person name="Palaniappan K."/>
            <person name="Land M."/>
            <person name="Hauser L."/>
            <person name="Brambilla E.M."/>
            <person name="Huber H."/>
            <person name="Yasawong M."/>
            <person name="Rohde M."/>
            <person name="Spring S."/>
            <person name="Abt B."/>
            <person name="Sikorski J."/>
            <person name="Wirth R."/>
            <person name="Detter J.C."/>
            <person name="Woyke T."/>
            <person name="Bristow J."/>
            <person name="Eisen J.A."/>
            <person name="Markowitz V."/>
            <person name="Hugenholtz P."/>
            <person name="Kyrpides N.C."/>
            <person name="Klenk H.P."/>
            <person name="Lapidus A."/>
        </authorList>
    </citation>
    <scope>NUCLEOTIDE SEQUENCE [LARGE SCALE GENOMIC DNA]</scope>
    <source>
        <strain evidence="3">DSM 11204 / 1A</strain>
    </source>
</reference>
<feature type="region of interest" description="Disordered" evidence="1">
    <location>
        <begin position="217"/>
        <end position="266"/>
    </location>
</feature>
<feature type="compositionally biased region" description="Basic and acidic residues" evidence="1">
    <location>
        <begin position="227"/>
        <end position="237"/>
    </location>
</feature>
<dbReference type="GeneID" id="11138812"/>
<keyword evidence="3" id="KW-1185">Reference proteome</keyword>
<evidence type="ECO:0000313" key="3">
    <source>
        <dbReference type="Proteomes" id="UP000001037"/>
    </source>
</evidence>
<dbReference type="InParanoid" id="G0ECB2"/>
<dbReference type="KEGG" id="pfm:Pyrfu_1625"/>
<evidence type="ECO:0000313" key="2">
    <source>
        <dbReference type="EMBL" id="AEM39482.1"/>
    </source>
</evidence>